<evidence type="ECO:0000313" key="1">
    <source>
        <dbReference type="EMBL" id="QTA81321.1"/>
    </source>
</evidence>
<gene>
    <name evidence="1" type="ORF">dnl_36540</name>
</gene>
<dbReference type="RefSeq" id="WP_207687370.1">
    <property type="nucleotide sequence ID" value="NZ_CP061799.1"/>
</dbReference>
<dbReference type="AlphaFoldDB" id="A0A975B9T0"/>
<evidence type="ECO:0000313" key="2">
    <source>
        <dbReference type="Proteomes" id="UP000663720"/>
    </source>
</evidence>
<accession>A0A975B9T0</accession>
<reference evidence="1" key="1">
    <citation type="journal article" date="2021" name="Microb. Physiol.">
        <title>Proteogenomic Insights into the Physiology of Marine, Sulfate-Reducing, Filamentous Desulfonema limicola and Desulfonema magnum.</title>
        <authorList>
            <person name="Schnaars V."/>
            <person name="Wohlbrand L."/>
            <person name="Scheve S."/>
            <person name="Hinrichs C."/>
            <person name="Reinhardt R."/>
            <person name="Rabus R."/>
        </authorList>
    </citation>
    <scope>NUCLEOTIDE SEQUENCE</scope>
    <source>
        <strain evidence="1">5ac10</strain>
    </source>
</reference>
<protein>
    <submittedName>
        <fullName evidence="1">Uncharacterized protein</fullName>
    </submittedName>
</protein>
<keyword evidence="2" id="KW-1185">Reference proteome</keyword>
<dbReference type="EMBL" id="CP061799">
    <property type="protein sequence ID" value="QTA81321.1"/>
    <property type="molecule type" value="Genomic_DNA"/>
</dbReference>
<dbReference type="Proteomes" id="UP000663720">
    <property type="component" value="Chromosome"/>
</dbReference>
<organism evidence="1 2">
    <name type="scientific">Desulfonema limicola</name>
    <dbReference type="NCBI Taxonomy" id="45656"/>
    <lineage>
        <taxon>Bacteria</taxon>
        <taxon>Pseudomonadati</taxon>
        <taxon>Thermodesulfobacteriota</taxon>
        <taxon>Desulfobacteria</taxon>
        <taxon>Desulfobacterales</taxon>
        <taxon>Desulfococcaceae</taxon>
        <taxon>Desulfonema</taxon>
    </lineage>
</organism>
<name>A0A975B9T0_9BACT</name>
<sequence length="56" mass="6627">MEKEQKDEIIEELWKIKDQFSSTCNKNIRQLVQLVNEMAKKQGFDKTVDNKISNIV</sequence>
<dbReference type="KEGG" id="dli:dnl_36540"/>
<proteinExistence type="predicted"/>